<feature type="region of interest" description="Disordered" evidence="1">
    <location>
        <begin position="218"/>
        <end position="255"/>
    </location>
</feature>
<name>A0AAY5K818_ESOLU</name>
<dbReference type="PROSITE" id="PS50835">
    <property type="entry name" value="IG_LIKE"/>
    <property type="match status" value="1"/>
</dbReference>
<sequence>TFIESRIYIILPIHLWFPTNTTIILLPVYGTSCLVLECWFVQERPNPAATFCSSSLHPPEGSVQKPQCEINPFMPHPTHTPIYLQADWYSAALPSHPLTIKRHSSNSTWTIYYEHGVIFSSLYVSFCLPEPPSLSIFSSPLRLSVPGQVVTVQCEASGFSPLSLELHWELMSGHSPRAAYRATGRAQTAPTVRQPICSWTQLNWIWAVGGRSPVWPSTLEEPGRPGSPSVSSVRLSRPGSPLMSSVRLNRPGSPSMSSVRLIIHMPFMMGPDRRVIFIF</sequence>
<feature type="compositionally biased region" description="Low complexity" evidence="1">
    <location>
        <begin position="224"/>
        <end position="242"/>
    </location>
</feature>
<reference evidence="3" key="2">
    <citation type="submission" date="2025-08" db="UniProtKB">
        <authorList>
            <consortium name="Ensembl"/>
        </authorList>
    </citation>
    <scope>IDENTIFICATION</scope>
</reference>
<proteinExistence type="predicted"/>
<dbReference type="InterPro" id="IPR013783">
    <property type="entry name" value="Ig-like_fold"/>
</dbReference>
<evidence type="ECO:0000256" key="1">
    <source>
        <dbReference type="SAM" id="MobiDB-lite"/>
    </source>
</evidence>
<organism evidence="3 4">
    <name type="scientific">Esox lucius</name>
    <name type="common">Northern pike</name>
    <dbReference type="NCBI Taxonomy" id="8010"/>
    <lineage>
        <taxon>Eukaryota</taxon>
        <taxon>Metazoa</taxon>
        <taxon>Chordata</taxon>
        <taxon>Craniata</taxon>
        <taxon>Vertebrata</taxon>
        <taxon>Euteleostomi</taxon>
        <taxon>Actinopterygii</taxon>
        <taxon>Neopterygii</taxon>
        <taxon>Teleostei</taxon>
        <taxon>Protacanthopterygii</taxon>
        <taxon>Esociformes</taxon>
        <taxon>Esocidae</taxon>
        <taxon>Esox</taxon>
    </lineage>
</organism>
<protein>
    <recommendedName>
        <fullName evidence="2">Ig-like domain-containing protein</fullName>
    </recommendedName>
</protein>
<dbReference type="SUPFAM" id="SSF48726">
    <property type="entry name" value="Immunoglobulin"/>
    <property type="match status" value="1"/>
</dbReference>
<evidence type="ECO:0000259" key="2">
    <source>
        <dbReference type="PROSITE" id="PS50835"/>
    </source>
</evidence>
<accession>A0AAY5K818</accession>
<dbReference type="Ensembl" id="ENSELUT00000108579.1">
    <property type="protein sequence ID" value="ENSELUP00000084906.1"/>
    <property type="gene ID" value="ENSELUG00000040411.1"/>
</dbReference>
<evidence type="ECO:0000313" key="4">
    <source>
        <dbReference type="Proteomes" id="UP000265140"/>
    </source>
</evidence>
<dbReference type="InterPro" id="IPR036179">
    <property type="entry name" value="Ig-like_dom_sf"/>
</dbReference>
<feature type="domain" description="Ig-like" evidence="2">
    <location>
        <begin position="132"/>
        <end position="168"/>
    </location>
</feature>
<evidence type="ECO:0000313" key="3">
    <source>
        <dbReference type="Ensembl" id="ENSELUP00000084906.1"/>
    </source>
</evidence>
<dbReference type="InterPro" id="IPR007110">
    <property type="entry name" value="Ig-like_dom"/>
</dbReference>
<dbReference type="Gene3D" id="2.60.40.10">
    <property type="entry name" value="Immunoglobulins"/>
    <property type="match status" value="2"/>
</dbReference>
<reference evidence="3 4" key="1">
    <citation type="submission" date="2020-02" db="EMBL/GenBank/DDBJ databases">
        <title>Esox lucius (northern pike) genome, fEsoLuc1, primary haplotype.</title>
        <authorList>
            <person name="Myers G."/>
            <person name="Karagic N."/>
            <person name="Meyer A."/>
            <person name="Pippel M."/>
            <person name="Reichard M."/>
            <person name="Winkler S."/>
            <person name="Tracey A."/>
            <person name="Sims Y."/>
            <person name="Howe K."/>
            <person name="Rhie A."/>
            <person name="Formenti G."/>
            <person name="Durbin R."/>
            <person name="Fedrigo O."/>
            <person name="Jarvis E.D."/>
        </authorList>
    </citation>
    <scope>NUCLEOTIDE SEQUENCE [LARGE SCALE GENOMIC DNA]</scope>
</reference>
<dbReference type="AlphaFoldDB" id="A0AAY5K818"/>
<reference evidence="3" key="3">
    <citation type="submission" date="2025-09" db="UniProtKB">
        <authorList>
            <consortium name="Ensembl"/>
        </authorList>
    </citation>
    <scope>IDENTIFICATION</scope>
</reference>
<dbReference type="Proteomes" id="UP000265140">
    <property type="component" value="Chromosome 10"/>
</dbReference>
<keyword evidence="4" id="KW-1185">Reference proteome</keyword>